<proteinExistence type="predicted"/>
<dbReference type="AlphaFoldDB" id="A0A9F5IZW9"/>
<dbReference type="OMA" id="YEFLGMV"/>
<dbReference type="RefSeq" id="XP_025029292.1">
    <property type="nucleotide sequence ID" value="XM_025173524.1"/>
</dbReference>
<accession>A0A9F5IZW9</accession>
<dbReference type="Proteomes" id="UP000695026">
    <property type="component" value="Unplaced"/>
</dbReference>
<dbReference type="KEGG" id="pbi:112541971"/>
<keyword evidence="2" id="KW-1185">Reference proteome</keyword>
<feature type="region of interest" description="Disordered" evidence="1">
    <location>
        <begin position="1"/>
        <end position="42"/>
    </location>
</feature>
<organism evidence="2 3">
    <name type="scientific">Python bivittatus</name>
    <name type="common">Burmese python</name>
    <name type="synonym">Python molurus bivittatus</name>
    <dbReference type="NCBI Taxonomy" id="176946"/>
    <lineage>
        <taxon>Eukaryota</taxon>
        <taxon>Metazoa</taxon>
        <taxon>Chordata</taxon>
        <taxon>Craniata</taxon>
        <taxon>Vertebrata</taxon>
        <taxon>Euteleostomi</taxon>
        <taxon>Lepidosauria</taxon>
        <taxon>Squamata</taxon>
        <taxon>Bifurcata</taxon>
        <taxon>Unidentata</taxon>
        <taxon>Episquamata</taxon>
        <taxon>Toxicofera</taxon>
        <taxon>Serpentes</taxon>
        <taxon>Henophidia</taxon>
        <taxon>Pythonidae</taxon>
        <taxon>Python</taxon>
    </lineage>
</organism>
<dbReference type="OrthoDB" id="8728732at2759"/>
<dbReference type="GeneID" id="112541971"/>
<evidence type="ECO:0000313" key="3">
    <source>
        <dbReference type="RefSeq" id="XP_025029292.1"/>
    </source>
</evidence>
<name>A0A9F5IZW9_PYTBI</name>
<reference evidence="3" key="1">
    <citation type="submission" date="2025-08" db="UniProtKB">
        <authorList>
            <consortium name="RefSeq"/>
        </authorList>
    </citation>
    <scope>IDENTIFICATION</scope>
    <source>
        <tissue evidence="3">Liver</tissue>
    </source>
</reference>
<evidence type="ECO:0000313" key="2">
    <source>
        <dbReference type="Proteomes" id="UP000695026"/>
    </source>
</evidence>
<protein>
    <submittedName>
        <fullName evidence="3">Uncharacterized protein LOC112541971</fullName>
    </submittedName>
</protein>
<gene>
    <name evidence="3" type="primary">LOC112541971</name>
</gene>
<evidence type="ECO:0000256" key="1">
    <source>
        <dbReference type="SAM" id="MobiDB-lite"/>
    </source>
</evidence>
<sequence length="260" mass="29358">METTEKARNNYHTMEQMPKEETSQLIPGLNPEGFSKEDEDFLSGLNPEEKECLEYLLQTINTLDKEILEDDEWSHEKMEESLGSQDQCQHSVICSTQQQSKFGETAPLKPGPCPAVSKSKMIKSLSEESDEIALRRRSDLYCQARHTPRSANSHPTRLKKFDTILKSGVNVQELRSRFLLQLGSSAPVKEPAKDAVRVIKPAGLLSNAQRSARDEALQKLGFLQRNTPFLNADQHTQFPCAERPNKEATARSTYIIKKSP</sequence>